<dbReference type="Proteomes" id="UP000075418">
    <property type="component" value="Unassembled WGS sequence"/>
</dbReference>
<evidence type="ECO:0000313" key="1">
    <source>
        <dbReference type="EMBL" id="KYH15053.1"/>
    </source>
</evidence>
<dbReference type="RefSeq" id="WP_061855199.1">
    <property type="nucleotide sequence ID" value="NZ_LUGM01000002.1"/>
</dbReference>
<protein>
    <submittedName>
        <fullName evidence="1">Uncharacterized protein</fullName>
    </submittedName>
</protein>
<dbReference type="AlphaFoldDB" id="A0A151A6W1"/>
<proteinExistence type="predicted"/>
<accession>A0A151A6W1</accession>
<sequence length="295" mass="35857">MIKLKLRLKKQNHKFSVSISQFVSWLNRHRDFKSDIRIVVHDYPILSYGDLSDCQVDMEHKIIYYSLYDIESFMEEHRNNQYKLDSYTYTLFEIFDDLSLQLSKFYIIDNENINVENYISRYDEFERTMYDEKNHMLQQFIYINSSYSQHLKKGLKINADNVEPLILKEAVKLFEAFITQQIDFPIQVKVKFTHKNLINSDGYFKYPQNVFQYPSIKVSFYEYENIKKDLGTFDAVLNILRILVHEIGHYYAFVNGDWYYDSTKREEDAYRFEDKMIQRFIDELYYDYYMNNVAT</sequence>
<name>A0A151A6W1_9STAP</name>
<evidence type="ECO:0000313" key="2">
    <source>
        <dbReference type="Proteomes" id="UP000075418"/>
    </source>
</evidence>
<dbReference type="EMBL" id="LUGM01000002">
    <property type="protein sequence ID" value="KYH15053.1"/>
    <property type="molecule type" value="Genomic_DNA"/>
</dbReference>
<comment type="caution">
    <text evidence="1">The sequence shown here is derived from an EMBL/GenBank/DDBJ whole genome shotgun (WGS) entry which is preliminary data.</text>
</comment>
<organism evidence="1 2">
    <name type="scientific">Staphylococcus kloosii</name>
    <dbReference type="NCBI Taxonomy" id="29384"/>
    <lineage>
        <taxon>Bacteria</taxon>
        <taxon>Bacillati</taxon>
        <taxon>Bacillota</taxon>
        <taxon>Bacilli</taxon>
        <taxon>Bacillales</taxon>
        <taxon>Staphylococcaceae</taxon>
        <taxon>Staphylococcus</taxon>
    </lineage>
</organism>
<reference evidence="1 2" key="1">
    <citation type="submission" date="2016-02" db="EMBL/GenBank/DDBJ databases">
        <title>Draft genome sequence of hydrocarbon degrading Staphylococcus saprophyticus Strain CNV2, isolated from crude-oil contaminated soil from Noonmati Oil Refinery, Guwahati, Assam, India.</title>
        <authorList>
            <person name="Mukherjee A."/>
            <person name="Chettri B."/>
            <person name="Langpoklakpam J."/>
            <person name="Singh A.K."/>
            <person name="Chattopadhyay D.J."/>
        </authorList>
    </citation>
    <scope>NUCLEOTIDE SEQUENCE [LARGE SCALE GENOMIC DNA]</scope>
    <source>
        <strain evidence="1 2">CNV2</strain>
    </source>
</reference>
<gene>
    <name evidence="1" type="ORF">A0131_09750</name>
</gene>